<feature type="chain" id="PRO_5046425219" evidence="2">
    <location>
        <begin position="22"/>
        <end position="286"/>
    </location>
</feature>
<dbReference type="Proteomes" id="UP001519343">
    <property type="component" value="Unassembled WGS sequence"/>
</dbReference>
<keyword evidence="5" id="KW-1185">Reference proteome</keyword>
<feature type="transmembrane region" description="Helical" evidence="1">
    <location>
        <begin position="251"/>
        <end position="275"/>
    </location>
</feature>
<evidence type="ECO:0000256" key="2">
    <source>
        <dbReference type="SAM" id="SignalP"/>
    </source>
</evidence>
<dbReference type="InterPro" id="IPR025645">
    <property type="entry name" value="DUF4349"/>
</dbReference>
<protein>
    <submittedName>
        <fullName evidence="4">TolA-binding protein</fullName>
    </submittedName>
</protein>
<comment type="caution">
    <text evidence="4">The sequence shown here is derived from an EMBL/GenBank/DDBJ whole genome shotgun (WGS) entry which is preliminary data.</text>
</comment>
<evidence type="ECO:0000313" key="4">
    <source>
        <dbReference type="EMBL" id="MBP1933691.1"/>
    </source>
</evidence>
<feature type="domain" description="DUF4349" evidence="3">
    <location>
        <begin position="63"/>
        <end position="274"/>
    </location>
</feature>
<keyword evidence="2" id="KW-0732">Signal</keyword>
<reference evidence="4 5" key="1">
    <citation type="submission" date="2021-03" db="EMBL/GenBank/DDBJ databases">
        <title>Genomic Encyclopedia of Type Strains, Phase IV (KMG-IV): sequencing the most valuable type-strain genomes for metagenomic binning, comparative biology and taxonomic classification.</title>
        <authorList>
            <person name="Goeker M."/>
        </authorList>
    </citation>
    <scope>NUCLEOTIDE SEQUENCE [LARGE SCALE GENOMIC DNA]</scope>
    <source>
        <strain evidence="4 5">DSM 24738</strain>
    </source>
</reference>
<gene>
    <name evidence="4" type="ORF">J2Z37_003704</name>
</gene>
<evidence type="ECO:0000313" key="5">
    <source>
        <dbReference type="Proteomes" id="UP001519343"/>
    </source>
</evidence>
<keyword evidence="1" id="KW-0812">Transmembrane</keyword>
<proteinExistence type="predicted"/>
<dbReference type="Pfam" id="PF14257">
    <property type="entry name" value="DUF4349"/>
    <property type="match status" value="1"/>
</dbReference>
<dbReference type="EMBL" id="JAGGKT010000012">
    <property type="protein sequence ID" value="MBP1933691.1"/>
    <property type="molecule type" value="Genomic_DNA"/>
</dbReference>
<sequence>MMKKWISCVLLLMLLVGCGNRYDAASEQKASMESSADSSANSAVSAGYSAVQNQAEKSAAVERKIIKEAEIRQKVTELQPAMQQVQKLVDQSGGYIESSSVVELDSSTKEAHYRLRIPQEHFVSILDVLQKIGNNTFISQRGEDLTEHYYDNEARIKNLTLQEQAVQKLLEKATKMDDILKIQQELFRIRGEIETLQGKNRYIDNLSSMATIDLTIQEVTLAEMKDKSIWNRATGGFSDSLHDVVDVTIELFVLAISILPLLIFLLPFGLIIWWVRRKRKKKDINA</sequence>
<keyword evidence="1" id="KW-0472">Membrane</keyword>
<feature type="signal peptide" evidence="2">
    <location>
        <begin position="1"/>
        <end position="21"/>
    </location>
</feature>
<name>A0ABS4GTS8_9BACL</name>
<keyword evidence="1" id="KW-1133">Transmembrane helix</keyword>
<evidence type="ECO:0000256" key="1">
    <source>
        <dbReference type="SAM" id="Phobius"/>
    </source>
</evidence>
<dbReference type="PROSITE" id="PS51257">
    <property type="entry name" value="PROKAR_LIPOPROTEIN"/>
    <property type="match status" value="1"/>
</dbReference>
<evidence type="ECO:0000259" key="3">
    <source>
        <dbReference type="Pfam" id="PF14257"/>
    </source>
</evidence>
<accession>A0ABS4GTS8</accession>
<organism evidence="4 5">
    <name type="scientific">Ammoniphilus resinae</name>
    <dbReference type="NCBI Taxonomy" id="861532"/>
    <lineage>
        <taxon>Bacteria</taxon>
        <taxon>Bacillati</taxon>
        <taxon>Bacillota</taxon>
        <taxon>Bacilli</taxon>
        <taxon>Bacillales</taxon>
        <taxon>Paenibacillaceae</taxon>
        <taxon>Aneurinibacillus group</taxon>
        <taxon>Ammoniphilus</taxon>
    </lineage>
</organism>